<accession>A0AAV5TIX7</accession>
<keyword evidence="1" id="KW-0812">Transmembrane</keyword>
<protein>
    <recommendedName>
        <fullName evidence="4">Ionotropic receptor</fullName>
    </recommendedName>
</protein>
<keyword evidence="1" id="KW-1133">Transmembrane helix</keyword>
<feature type="transmembrane region" description="Helical" evidence="1">
    <location>
        <begin position="110"/>
        <end position="130"/>
    </location>
</feature>
<evidence type="ECO:0000313" key="2">
    <source>
        <dbReference type="EMBL" id="GMS94274.1"/>
    </source>
</evidence>
<evidence type="ECO:0000256" key="1">
    <source>
        <dbReference type="SAM" id="Phobius"/>
    </source>
</evidence>
<keyword evidence="3" id="KW-1185">Reference proteome</keyword>
<name>A0AAV5TIX7_9BILA</name>
<dbReference type="AlphaFoldDB" id="A0AAV5TIX7"/>
<sequence>GMDPLRLGYFYLSLPGSTKYRHGIRGYDVDVFRSLAQSTGGTIPYEDEHSPFTGVLGQIENGSLFSFLDLNSLTPIRAKAFQMVLNRVDTFDLYGGIVSAANDEVSLHPFIVFAPSTIALIVVTMVFIRLP</sequence>
<reference evidence="2" key="1">
    <citation type="submission" date="2023-10" db="EMBL/GenBank/DDBJ databases">
        <title>Genome assembly of Pristionchus species.</title>
        <authorList>
            <person name="Yoshida K."/>
            <person name="Sommer R.J."/>
        </authorList>
    </citation>
    <scope>NUCLEOTIDE SEQUENCE</scope>
    <source>
        <strain evidence="2">RS0144</strain>
    </source>
</reference>
<evidence type="ECO:0000313" key="3">
    <source>
        <dbReference type="Proteomes" id="UP001432027"/>
    </source>
</evidence>
<feature type="non-terminal residue" evidence="2">
    <location>
        <position position="131"/>
    </location>
</feature>
<feature type="non-terminal residue" evidence="2">
    <location>
        <position position="1"/>
    </location>
</feature>
<proteinExistence type="predicted"/>
<evidence type="ECO:0008006" key="4">
    <source>
        <dbReference type="Google" id="ProtNLM"/>
    </source>
</evidence>
<comment type="caution">
    <text evidence="2">The sequence shown here is derived from an EMBL/GenBank/DDBJ whole genome shotgun (WGS) entry which is preliminary data.</text>
</comment>
<dbReference type="Proteomes" id="UP001432027">
    <property type="component" value="Unassembled WGS sequence"/>
</dbReference>
<organism evidence="2 3">
    <name type="scientific">Pristionchus entomophagus</name>
    <dbReference type="NCBI Taxonomy" id="358040"/>
    <lineage>
        <taxon>Eukaryota</taxon>
        <taxon>Metazoa</taxon>
        <taxon>Ecdysozoa</taxon>
        <taxon>Nematoda</taxon>
        <taxon>Chromadorea</taxon>
        <taxon>Rhabditida</taxon>
        <taxon>Rhabditina</taxon>
        <taxon>Diplogasteromorpha</taxon>
        <taxon>Diplogasteroidea</taxon>
        <taxon>Neodiplogasteridae</taxon>
        <taxon>Pristionchus</taxon>
    </lineage>
</organism>
<dbReference type="EMBL" id="BTSX01000004">
    <property type="protein sequence ID" value="GMS94274.1"/>
    <property type="molecule type" value="Genomic_DNA"/>
</dbReference>
<gene>
    <name evidence="2" type="ORF">PENTCL1PPCAC_16449</name>
</gene>
<keyword evidence="1" id="KW-0472">Membrane</keyword>